<protein>
    <submittedName>
        <fullName evidence="5">Amino acid adenylation domain-containing protein</fullName>
    </submittedName>
</protein>
<evidence type="ECO:0000313" key="6">
    <source>
        <dbReference type="Proteomes" id="UP000318416"/>
    </source>
</evidence>
<dbReference type="Gene3D" id="3.40.50.12780">
    <property type="entry name" value="N-terminal domain of ligase-like"/>
    <property type="match status" value="1"/>
</dbReference>
<comment type="cofactor">
    <cofactor evidence="1">
        <name>pantetheine 4'-phosphate</name>
        <dbReference type="ChEBI" id="CHEBI:47942"/>
    </cofactor>
</comment>
<sequence>MTAETIRSATPSQLRLITHHRLFPGDASFNLPVCHRLDGDVDVERLRSVLERLGRGIGAFGVSFHDRAGAAVSVQDASRVAEFTVPVIELPGPGRVPVVERLTALADTPIAPEARSQVDFAIHRAADGVYVSLLFSHLVADAYTFYNFVDVVERLYEDPSADLPGTAALHPADLVDEPVTAPAALEFFARQLGSLSSLTNDGLGQPRSGGALAGTQRRLELDDELSARIRARLAEQGASPFAFFLAVHLVMLSRLTGNRELVAGVPLGNRRGLRQRQAFGYFVNTLPLAVDLTAHRTFADLVRTVQDDSVGMLRHQSFDLAANLRTVAEGMQSTLLTLDNAFTYYRQPIELRLPGSEVEPLLVPRRQVRYPFGMTVEDFGGRFAVNLEYVDGLRDADPEGMLRHLLTLVAEDPETELRSLPAMAPDQEQRIRRLIGEPEDFELPLSLTAWFERTVAEHPGRTAVQDGDDRLTYAELNARANRVAHRIADLVPGDCVAVAMRRGLDLVAVLLGVLKAGKTYVPLDPASPAARIAHIVADFEGGLPLIADENRWPDTGMHLLDSTALLAEGAEHDPAGGDRRAEPAYIIFTSGSTGRPKGVQVTHANVMRLFRSAERHFGFGPADTWCLFHSYAFDVSVWELFGALLHGGRLVVVPELTAKSPDRFLALLAETGVTVLNQTPSAFRQLLKVLTPQQADALAVRHVVFAGEALSFAALRPWYELMGERAQLVNMYGITETTVHTTYHPIRPQDALCTRESVIGRPLADLTVTVVDRDLHPCPVGVPGELLVGGAGVALGYLGRPELTEQRFLPGPRPGERLYRSGDLGVVRPDGTLVYLGRIDRQVQLRGFRIELGEIESALMAVDGVRECAVRLSRSAQGEPELVGFLVGRSIGSDARVRAALRDLVPAYMVPGRLVRLDALPLTVNGKVDDRALPWPAAESPRPAAPLRQGNHELVRAAWQQALPGAAIGPDDNLFDLGGSSAHVIEVYQRLQERSDIKELEIIDLFEHTTVRRLAAHLDALDVPGPAAAEEAKTGV</sequence>
<dbReference type="NCBIfam" id="TIGR01733">
    <property type="entry name" value="AA-adenyl-dom"/>
    <property type="match status" value="1"/>
</dbReference>
<dbReference type="GO" id="GO:0003824">
    <property type="term" value="F:catalytic activity"/>
    <property type="evidence" value="ECO:0007669"/>
    <property type="project" value="InterPro"/>
</dbReference>
<dbReference type="Gene3D" id="3.30.559.30">
    <property type="entry name" value="Nonribosomal peptide synthetase, condensation domain"/>
    <property type="match status" value="1"/>
</dbReference>
<dbReference type="InterPro" id="IPR001242">
    <property type="entry name" value="Condensation_dom"/>
</dbReference>
<dbReference type="GO" id="GO:0005737">
    <property type="term" value="C:cytoplasm"/>
    <property type="evidence" value="ECO:0007669"/>
    <property type="project" value="TreeGrafter"/>
</dbReference>
<dbReference type="CDD" id="cd17643">
    <property type="entry name" value="A_NRPS_Cytc1-like"/>
    <property type="match status" value="1"/>
</dbReference>
<dbReference type="Pfam" id="PF00550">
    <property type="entry name" value="PP-binding"/>
    <property type="match status" value="1"/>
</dbReference>
<dbReference type="InterPro" id="IPR023213">
    <property type="entry name" value="CAT-like_dom_sf"/>
</dbReference>
<dbReference type="PANTHER" id="PTHR45527:SF1">
    <property type="entry name" value="FATTY ACID SYNTHASE"/>
    <property type="match status" value="1"/>
</dbReference>
<dbReference type="InterPro" id="IPR045851">
    <property type="entry name" value="AMP-bd_C_sf"/>
</dbReference>
<keyword evidence="3" id="KW-0597">Phosphoprotein</keyword>
<dbReference type="EMBL" id="VIVR01000001">
    <property type="protein sequence ID" value="TWE15623.1"/>
    <property type="molecule type" value="Genomic_DNA"/>
</dbReference>
<evidence type="ECO:0000256" key="2">
    <source>
        <dbReference type="ARBA" id="ARBA00022450"/>
    </source>
</evidence>
<gene>
    <name evidence="5" type="ORF">FB465_0541</name>
</gene>
<dbReference type="SMART" id="SM00823">
    <property type="entry name" value="PKS_PP"/>
    <property type="match status" value="1"/>
</dbReference>
<dbReference type="SUPFAM" id="SSF52777">
    <property type="entry name" value="CoA-dependent acyltransferases"/>
    <property type="match status" value="2"/>
</dbReference>
<dbReference type="Pfam" id="PF13193">
    <property type="entry name" value="AMP-binding_C"/>
    <property type="match status" value="1"/>
</dbReference>
<name>A0A561EJ52_9ACTN</name>
<dbReference type="InterPro" id="IPR000873">
    <property type="entry name" value="AMP-dep_synth/lig_dom"/>
</dbReference>
<dbReference type="SUPFAM" id="SSF47336">
    <property type="entry name" value="ACP-like"/>
    <property type="match status" value="1"/>
</dbReference>
<comment type="caution">
    <text evidence="5">The sequence shown here is derived from an EMBL/GenBank/DDBJ whole genome shotgun (WGS) entry which is preliminary data.</text>
</comment>
<dbReference type="Pfam" id="PF00501">
    <property type="entry name" value="AMP-binding"/>
    <property type="match status" value="1"/>
</dbReference>
<reference evidence="5 6" key="1">
    <citation type="submission" date="2019-06" db="EMBL/GenBank/DDBJ databases">
        <title>Sequencing the genomes of 1000 actinobacteria strains.</title>
        <authorList>
            <person name="Klenk H.-P."/>
        </authorList>
    </citation>
    <scope>NUCLEOTIDE SEQUENCE [LARGE SCALE GENOMIC DNA]</scope>
    <source>
        <strain evidence="5 6">DSM 41649</strain>
    </source>
</reference>
<dbReference type="PROSITE" id="PS50075">
    <property type="entry name" value="CARRIER"/>
    <property type="match status" value="1"/>
</dbReference>
<dbReference type="PANTHER" id="PTHR45527">
    <property type="entry name" value="NONRIBOSOMAL PEPTIDE SYNTHETASE"/>
    <property type="match status" value="1"/>
</dbReference>
<organism evidence="5 6">
    <name type="scientific">Kitasatospora atroaurantiaca</name>
    <dbReference type="NCBI Taxonomy" id="285545"/>
    <lineage>
        <taxon>Bacteria</taxon>
        <taxon>Bacillati</taxon>
        <taxon>Actinomycetota</taxon>
        <taxon>Actinomycetes</taxon>
        <taxon>Kitasatosporales</taxon>
        <taxon>Streptomycetaceae</taxon>
        <taxon>Kitasatospora</taxon>
    </lineage>
</organism>
<dbReference type="Gene3D" id="1.10.1200.10">
    <property type="entry name" value="ACP-like"/>
    <property type="match status" value="1"/>
</dbReference>
<dbReference type="AlphaFoldDB" id="A0A561EJ52"/>
<evidence type="ECO:0000259" key="4">
    <source>
        <dbReference type="PROSITE" id="PS50075"/>
    </source>
</evidence>
<dbReference type="Gene3D" id="3.30.300.30">
    <property type="match status" value="1"/>
</dbReference>
<dbReference type="Pfam" id="PF00668">
    <property type="entry name" value="Condensation"/>
    <property type="match status" value="1"/>
</dbReference>
<dbReference type="InterPro" id="IPR010071">
    <property type="entry name" value="AA_adenyl_dom"/>
</dbReference>
<dbReference type="InterPro" id="IPR020806">
    <property type="entry name" value="PKS_PP-bd"/>
</dbReference>
<dbReference type="GO" id="GO:0008610">
    <property type="term" value="P:lipid biosynthetic process"/>
    <property type="evidence" value="ECO:0007669"/>
    <property type="project" value="UniProtKB-ARBA"/>
</dbReference>
<dbReference type="OrthoDB" id="2472181at2"/>
<dbReference type="Gene3D" id="3.30.559.10">
    <property type="entry name" value="Chloramphenicol acetyltransferase-like domain"/>
    <property type="match status" value="1"/>
</dbReference>
<evidence type="ECO:0000256" key="3">
    <source>
        <dbReference type="ARBA" id="ARBA00022553"/>
    </source>
</evidence>
<dbReference type="GO" id="GO:0043041">
    <property type="term" value="P:amino acid activation for nonribosomal peptide biosynthetic process"/>
    <property type="evidence" value="ECO:0007669"/>
    <property type="project" value="TreeGrafter"/>
</dbReference>
<dbReference type="InterPro" id="IPR042099">
    <property type="entry name" value="ANL_N_sf"/>
</dbReference>
<keyword evidence="6" id="KW-1185">Reference proteome</keyword>
<feature type="domain" description="Carrier" evidence="4">
    <location>
        <begin position="946"/>
        <end position="1022"/>
    </location>
</feature>
<dbReference type="GO" id="GO:0044550">
    <property type="term" value="P:secondary metabolite biosynthetic process"/>
    <property type="evidence" value="ECO:0007669"/>
    <property type="project" value="TreeGrafter"/>
</dbReference>
<dbReference type="FunFam" id="3.40.50.980:FF:000002">
    <property type="entry name" value="Enterobactin synthetase component F"/>
    <property type="match status" value="1"/>
</dbReference>
<dbReference type="RefSeq" id="WP_145787230.1">
    <property type="nucleotide sequence ID" value="NZ_BAAABR010000004.1"/>
</dbReference>
<proteinExistence type="predicted"/>
<dbReference type="InterPro" id="IPR009081">
    <property type="entry name" value="PP-bd_ACP"/>
</dbReference>
<accession>A0A561EJ52</accession>
<dbReference type="FunFam" id="3.40.50.12780:FF:000012">
    <property type="entry name" value="Non-ribosomal peptide synthetase"/>
    <property type="match status" value="1"/>
</dbReference>
<dbReference type="InterPro" id="IPR020845">
    <property type="entry name" value="AMP-binding_CS"/>
</dbReference>
<dbReference type="InterPro" id="IPR025110">
    <property type="entry name" value="AMP-bd_C"/>
</dbReference>
<evidence type="ECO:0000256" key="1">
    <source>
        <dbReference type="ARBA" id="ARBA00001957"/>
    </source>
</evidence>
<dbReference type="PROSITE" id="PS00455">
    <property type="entry name" value="AMP_BINDING"/>
    <property type="match status" value="1"/>
</dbReference>
<dbReference type="GO" id="GO:0017000">
    <property type="term" value="P:antibiotic biosynthetic process"/>
    <property type="evidence" value="ECO:0007669"/>
    <property type="project" value="UniProtKB-ARBA"/>
</dbReference>
<keyword evidence="2" id="KW-0596">Phosphopantetheine</keyword>
<dbReference type="SUPFAM" id="SSF56801">
    <property type="entry name" value="Acetyl-CoA synthetase-like"/>
    <property type="match status" value="1"/>
</dbReference>
<dbReference type="GO" id="GO:0031177">
    <property type="term" value="F:phosphopantetheine binding"/>
    <property type="evidence" value="ECO:0007669"/>
    <property type="project" value="InterPro"/>
</dbReference>
<dbReference type="Proteomes" id="UP000318416">
    <property type="component" value="Unassembled WGS sequence"/>
</dbReference>
<evidence type="ECO:0000313" key="5">
    <source>
        <dbReference type="EMBL" id="TWE15623.1"/>
    </source>
</evidence>
<dbReference type="InterPro" id="IPR036736">
    <property type="entry name" value="ACP-like_sf"/>
</dbReference>